<dbReference type="EMBL" id="SIRE01000019">
    <property type="protein sequence ID" value="TBL74515.1"/>
    <property type="molecule type" value="Genomic_DNA"/>
</dbReference>
<accession>A0A4Q9DLB2</accession>
<keyword evidence="1" id="KW-0812">Transmembrane</keyword>
<protein>
    <submittedName>
        <fullName evidence="2">Uncharacterized protein</fullName>
    </submittedName>
</protein>
<feature type="transmembrane region" description="Helical" evidence="1">
    <location>
        <begin position="6"/>
        <end position="23"/>
    </location>
</feature>
<keyword evidence="1" id="KW-0472">Membrane</keyword>
<gene>
    <name evidence="2" type="ORF">EYB31_24620</name>
</gene>
<dbReference type="Proteomes" id="UP000293142">
    <property type="component" value="Unassembled WGS sequence"/>
</dbReference>
<sequence length="67" mass="7405">MVWLMALVVVVMVAGLVVTVMIGQSKSNKEENPAYFQNTGKKWLRLGWIYVVGIALAVVLSVGILNW</sequence>
<dbReference type="RefSeq" id="WP_165452597.1">
    <property type="nucleotide sequence ID" value="NZ_SIRE01000019.1"/>
</dbReference>
<evidence type="ECO:0000313" key="2">
    <source>
        <dbReference type="EMBL" id="TBL74515.1"/>
    </source>
</evidence>
<feature type="transmembrane region" description="Helical" evidence="1">
    <location>
        <begin position="43"/>
        <end position="65"/>
    </location>
</feature>
<keyword evidence="1" id="KW-1133">Transmembrane helix</keyword>
<evidence type="ECO:0000313" key="3">
    <source>
        <dbReference type="Proteomes" id="UP000293142"/>
    </source>
</evidence>
<reference evidence="2 3" key="1">
    <citation type="submission" date="2019-02" db="EMBL/GenBank/DDBJ databases">
        <title>Paenibacillus sp. nov., isolated from surface-sterilized tissue of Thalictrum simplex L.</title>
        <authorList>
            <person name="Tuo L."/>
        </authorList>
    </citation>
    <scope>NUCLEOTIDE SEQUENCE [LARGE SCALE GENOMIC DNA]</scope>
    <source>
        <strain evidence="2 3">N2SHLJ1</strain>
    </source>
</reference>
<organism evidence="2 3">
    <name type="scientific">Paenibacillus thalictri</name>
    <dbReference type="NCBI Taxonomy" id="2527873"/>
    <lineage>
        <taxon>Bacteria</taxon>
        <taxon>Bacillati</taxon>
        <taxon>Bacillota</taxon>
        <taxon>Bacilli</taxon>
        <taxon>Bacillales</taxon>
        <taxon>Paenibacillaceae</taxon>
        <taxon>Paenibacillus</taxon>
    </lineage>
</organism>
<evidence type="ECO:0000256" key="1">
    <source>
        <dbReference type="SAM" id="Phobius"/>
    </source>
</evidence>
<dbReference type="AlphaFoldDB" id="A0A4Q9DLB2"/>
<comment type="caution">
    <text evidence="2">The sequence shown here is derived from an EMBL/GenBank/DDBJ whole genome shotgun (WGS) entry which is preliminary data.</text>
</comment>
<name>A0A4Q9DLB2_9BACL</name>
<keyword evidence="3" id="KW-1185">Reference proteome</keyword>
<proteinExistence type="predicted"/>